<dbReference type="InterPro" id="IPR002882">
    <property type="entry name" value="CofD"/>
</dbReference>
<dbReference type="VEuPathDB" id="FungiDB:CJI97_005540"/>
<dbReference type="InterPro" id="IPR038136">
    <property type="entry name" value="CofD-like_dom_sf"/>
</dbReference>
<dbReference type="GO" id="GO:0043743">
    <property type="term" value="F:LPPG:FO 2-phospho-L-lactate transferase activity"/>
    <property type="evidence" value="ECO:0007669"/>
    <property type="project" value="InterPro"/>
</dbReference>
<evidence type="ECO:0000313" key="1">
    <source>
        <dbReference type="EMBL" id="KND96882.1"/>
    </source>
</evidence>
<comment type="caution">
    <text evidence="1">The sequence shown here is derived from an EMBL/GenBank/DDBJ whole genome shotgun (WGS) entry which is preliminary data.</text>
</comment>
<dbReference type="VEuPathDB" id="FungiDB:B9J08_005457"/>
<sequence>MSDSVVVFSGGTATNDLVHVFNSLSASVTYVLPILDNGGSTSEIIRVIGGPAIGDIRSRLTRLIPEENEPLKRLLSFRLESDAVQAKAQWNEIVEGTHYLWKDIDSATKEILRAFLIHVHVELLKRSKLTPTSNTNKKFRYELANIGNLFLTGIRLFIGSLDSAIELFKKLTGIDNSIQVMPCISTNFSYHIGALLINGLIITGQSQISHPSPGEVYPPPINRTRPPTPTHESNEFFSHIDTTPDVHETESTLSSDDEELGNIPQYTHPELKKSQLHFQKTESIEPLLSPIERIFYISPHGQEICPIALTRVINSISNAKTLVYSIGSLMTSIVPILVLKGIGKAIAHDFSPGKKRILLLNGCEDRETYGLTAIDYVETIIKLAQYSLEKSHQEYKHLKWCNFVTHLFFMKDPRITVDKELLEKKGIQCLEISRDKEGLDRYDPDHLRETLNAVAAS</sequence>
<protein>
    <submittedName>
        <fullName evidence="1">Uncharacterized protein</fullName>
    </submittedName>
</protein>
<evidence type="ECO:0000313" key="2">
    <source>
        <dbReference type="Proteomes" id="UP000037122"/>
    </source>
</evidence>
<dbReference type="VEuPathDB" id="FungiDB:CJJ09_003885"/>
<dbReference type="EMBL" id="LGST01000048">
    <property type="protein sequence ID" value="KND96882.1"/>
    <property type="molecule type" value="Genomic_DNA"/>
</dbReference>
<dbReference type="VEuPathDB" id="FungiDB:CJI96_0004772"/>
<name>A0A0L0NRU1_CANAR</name>
<dbReference type="Pfam" id="PF01933">
    <property type="entry name" value="CofD"/>
    <property type="match status" value="1"/>
</dbReference>
<dbReference type="VEuPathDB" id="FungiDB:QG37_06752"/>
<dbReference type="PANTHER" id="PTHR31240">
    <property type="entry name" value="MATERNAL EFFECT EMBRYO ARREST 18"/>
    <property type="match status" value="1"/>
</dbReference>
<dbReference type="Proteomes" id="UP000037122">
    <property type="component" value="Unassembled WGS sequence"/>
</dbReference>
<reference evidence="2" key="1">
    <citation type="journal article" date="2015" name="BMC Genomics">
        <title>Draft genome of a commonly misdiagnosed multidrug resistant pathogen Candida auris.</title>
        <authorList>
            <person name="Chatterjee S."/>
            <person name="Alampalli S.V."/>
            <person name="Nageshan R.K."/>
            <person name="Chettiar S.T."/>
            <person name="Joshi S."/>
            <person name="Tatu U.S."/>
        </authorList>
    </citation>
    <scope>NUCLEOTIDE SEQUENCE [LARGE SCALE GENOMIC DNA]</scope>
    <source>
        <strain evidence="2">6684</strain>
    </source>
</reference>
<dbReference type="SUPFAM" id="SSF142338">
    <property type="entry name" value="CofD-like"/>
    <property type="match status" value="1"/>
</dbReference>
<dbReference type="PANTHER" id="PTHR31240:SF0">
    <property type="entry name" value="MATERNAL EFFECT EMBRYO ARREST 18"/>
    <property type="match status" value="1"/>
</dbReference>
<dbReference type="VEuPathDB" id="FungiDB:CJJ07_002972"/>
<gene>
    <name evidence="1" type="ORF">QG37_06752</name>
</gene>
<dbReference type="Gene3D" id="3.40.50.10680">
    <property type="entry name" value="CofD-like domains"/>
    <property type="match status" value="1"/>
</dbReference>
<accession>A0A0L0NRU1</accession>
<dbReference type="AlphaFoldDB" id="A0A0L0NRU1"/>
<organism evidence="1 2">
    <name type="scientific">Candidozyma auris</name>
    <name type="common">Yeast</name>
    <name type="synonym">Candida auris</name>
    <dbReference type="NCBI Taxonomy" id="498019"/>
    <lineage>
        <taxon>Eukaryota</taxon>
        <taxon>Fungi</taxon>
        <taxon>Dikarya</taxon>
        <taxon>Ascomycota</taxon>
        <taxon>Saccharomycotina</taxon>
        <taxon>Pichiomycetes</taxon>
        <taxon>Metschnikowiaceae</taxon>
        <taxon>Candidozyma</taxon>
    </lineage>
</organism>
<proteinExistence type="predicted"/>